<sequence length="81" mass="9678">SACCVWRYRTWRAQSALDRLTRICSREASLFLLTAGRRCLPLSDSCCHFLFRKPALCHHQRSRTRPRLFIIIWLSRVRRSD</sequence>
<dbReference type="EMBL" id="JAHUTI010072315">
    <property type="protein sequence ID" value="MED6255910.1"/>
    <property type="molecule type" value="Genomic_DNA"/>
</dbReference>
<evidence type="ECO:0000313" key="1">
    <source>
        <dbReference type="EMBL" id="MED6255910.1"/>
    </source>
</evidence>
<protein>
    <submittedName>
        <fullName evidence="1">Uncharacterized protein</fullName>
    </submittedName>
</protein>
<comment type="caution">
    <text evidence="1">The sequence shown here is derived from an EMBL/GenBank/DDBJ whole genome shotgun (WGS) entry which is preliminary data.</text>
</comment>
<feature type="non-terminal residue" evidence="1">
    <location>
        <position position="1"/>
    </location>
</feature>
<name>A0ABU7C2B0_9TELE</name>
<evidence type="ECO:0000313" key="2">
    <source>
        <dbReference type="Proteomes" id="UP001345963"/>
    </source>
</evidence>
<proteinExistence type="predicted"/>
<gene>
    <name evidence="1" type="ORF">ATANTOWER_016809</name>
</gene>
<keyword evidence="2" id="KW-1185">Reference proteome</keyword>
<dbReference type="Proteomes" id="UP001345963">
    <property type="component" value="Unassembled WGS sequence"/>
</dbReference>
<accession>A0ABU7C2B0</accession>
<organism evidence="1 2">
    <name type="scientific">Ataeniobius toweri</name>
    <dbReference type="NCBI Taxonomy" id="208326"/>
    <lineage>
        <taxon>Eukaryota</taxon>
        <taxon>Metazoa</taxon>
        <taxon>Chordata</taxon>
        <taxon>Craniata</taxon>
        <taxon>Vertebrata</taxon>
        <taxon>Euteleostomi</taxon>
        <taxon>Actinopterygii</taxon>
        <taxon>Neopterygii</taxon>
        <taxon>Teleostei</taxon>
        <taxon>Neoteleostei</taxon>
        <taxon>Acanthomorphata</taxon>
        <taxon>Ovalentaria</taxon>
        <taxon>Atherinomorphae</taxon>
        <taxon>Cyprinodontiformes</taxon>
        <taxon>Goodeidae</taxon>
        <taxon>Ataeniobius</taxon>
    </lineage>
</organism>
<reference evidence="1 2" key="1">
    <citation type="submission" date="2021-07" db="EMBL/GenBank/DDBJ databases">
        <authorList>
            <person name="Palmer J.M."/>
        </authorList>
    </citation>
    <scope>NUCLEOTIDE SEQUENCE [LARGE SCALE GENOMIC DNA]</scope>
    <source>
        <strain evidence="1 2">AT_MEX2019</strain>
        <tissue evidence="1">Muscle</tissue>
    </source>
</reference>